<dbReference type="Proteomes" id="UP000823485">
    <property type="component" value="Unassembled WGS sequence"/>
</dbReference>
<dbReference type="GeneID" id="80426648"/>
<proteinExistence type="predicted"/>
<reference evidence="1 2" key="1">
    <citation type="submission" date="2021-01" db="EMBL/GenBank/DDBJ databases">
        <title>Genomic Encyclopedia of Type Strains, Phase IV (KMG-IV): sequencing the most valuable type-strain genomes for metagenomic binning, comparative biology and taxonomic classification.</title>
        <authorList>
            <person name="Goeker M."/>
        </authorList>
    </citation>
    <scope>NUCLEOTIDE SEQUENCE [LARGE SCALE GENOMIC DNA]</scope>
    <source>
        <strain evidence="1 2">DSM 105453</strain>
    </source>
</reference>
<accession>A0ABS2RBR3</accession>
<evidence type="ECO:0000313" key="2">
    <source>
        <dbReference type="Proteomes" id="UP000823485"/>
    </source>
</evidence>
<protein>
    <submittedName>
        <fullName evidence="1">Uncharacterized protein</fullName>
    </submittedName>
</protein>
<organism evidence="1 2">
    <name type="scientific">Siminovitchia thermophila</name>
    <dbReference type="NCBI Taxonomy" id="1245522"/>
    <lineage>
        <taxon>Bacteria</taxon>
        <taxon>Bacillati</taxon>
        <taxon>Bacillota</taxon>
        <taxon>Bacilli</taxon>
        <taxon>Bacillales</taxon>
        <taxon>Bacillaceae</taxon>
        <taxon>Siminovitchia</taxon>
    </lineage>
</organism>
<comment type="caution">
    <text evidence="1">The sequence shown here is derived from an EMBL/GenBank/DDBJ whole genome shotgun (WGS) entry which is preliminary data.</text>
</comment>
<evidence type="ECO:0000313" key="1">
    <source>
        <dbReference type="EMBL" id="MBM7717102.1"/>
    </source>
</evidence>
<dbReference type="EMBL" id="JAFBFH010000038">
    <property type="protein sequence ID" value="MBM7717102.1"/>
    <property type="molecule type" value="Genomic_DNA"/>
</dbReference>
<dbReference type="RefSeq" id="WP_260842199.1">
    <property type="nucleotide sequence ID" value="NZ_JAFBFH010000038.1"/>
</dbReference>
<sequence length="43" mass="5016">MRETRLDALISYLRALAELKKAGHHVTLEINDILRKIDDQLKN</sequence>
<name>A0ABS2RBR3_9BACI</name>
<keyword evidence="2" id="KW-1185">Reference proteome</keyword>
<gene>
    <name evidence="1" type="ORF">JOC94_004126</name>
</gene>